<dbReference type="EMBL" id="NEVH01009076">
    <property type="protein sequence ID" value="PNF33849.1"/>
    <property type="molecule type" value="Genomic_DNA"/>
</dbReference>
<reference evidence="2 3" key="1">
    <citation type="submission" date="2017-12" db="EMBL/GenBank/DDBJ databases">
        <title>Hemimetabolous genomes reveal molecular basis of termite eusociality.</title>
        <authorList>
            <person name="Harrison M.C."/>
            <person name="Jongepier E."/>
            <person name="Robertson H.M."/>
            <person name="Arning N."/>
            <person name="Bitard-Feildel T."/>
            <person name="Chao H."/>
            <person name="Childers C.P."/>
            <person name="Dinh H."/>
            <person name="Doddapaneni H."/>
            <person name="Dugan S."/>
            <person name="Gowin J."/>
            <person name="Greiner C."/>
            <person name="Han Y."/>
            <person name="Hu H."/>
            <person name="Hughes D.S.T."/>
            <person name="Huylmans A.-K."/>
            <person name="Kemena C."/>
            <person name="Kremer L.P.M."/>
            <person name="Lee S.L."/>
            <person name="Lopez-Ezquerra A."/>
            <person name="Mallet L."/>
            <person name="Monroy-Kuhn J.M."/>
            <person name="Moser A."/>
            <person name="Murali S.C."/>
            <person name="Muzny D.M."/>
            <person name="Otani S."/>
            <person name="Piulachs M.-D."/>
            <person name="Poelchau M."/>
            <person name="Qu J."/>
            <person name="Schaub F."/>
            <person name="Wada-Katsumata A."/>
            <person name="Worley K.C."/>
            <person name="Xie Q."/>
            <person name="Ylla G."/>
            <person name="Poulsen M."/>
            <person name="Gibbs R.A."/>
            <person name="Schal C."/>
            <person name="Richards S."/>
            <person name="Belles X."/>
            <person name="Korb J."/>
            <person name="Bornberg-Bauer E."/>
        </authorList>
    </citation>
    <scope>NUCLEOTIDE SEQUENCE [LARGE SCALE GENOMIC DNA]</scope>
    <source>
        <tissue evidence="2">Whole body</tissue>
    </source>
</reference>
<dbReference type="InterPro" id="IPR031734">
    <property type="entry name" value="MBF2"/>
</dbReference>
<organism evidence="2 3">
    <name type="scientific">Cryptotermes secundus</name>
    <dbReference type="NCBI Taxonomy" id="105785"/>
    <lineage>
        <taxon>Eukaryota</taxon>
        <taxon>Metazoa</taxon>
        <taxon>Ecdysozoa</taxon>
        <taxon>Arthropoda</taxon>
        <taxon>Hexapoda</taxon>
        <taxon>Insecta</taxon>
        <taxon>Pterygota</taxon>
        <taxon>Neoptera</taxon>
        <taxon>Polyneoptera</taxon>
        <taxon>Dictyoptera</taxon>
        <taxon>Blattodea</taxon>
        <taxon>Blattoidea</taxon>
        <taxon>Termitoidae</taxon>
        <taxon>Kalotermitidae</taxon>
        <taxon>Cryptotermitinae</taxon>
        <taxon>Cryptotermes</taxon>
    </lineage>
</organism>
<evidence type="ECO:0000313" key="2">
    <source>
        <dbReference type="EMBL" id="PNF33849.1"/>
    </source>
</evidence>
<evidence type="ECO:0000256" key="1">
    <source>
        <dbReference type="SAM" id="SignalP"/>
    </source>
</evidence>
<keyword evidence="3" id="KW-1185">Reference proteome</keyword>
<gene>
    <name evidence="2" type="ORF">B7P43_G07685</name>
</gene>
<dbReference type="PANTHER" id="PTHR37685">
    <property type="entry name" value="GEO11136P1-RELATED"/>
    <property type="match status" value="1"/>
</dbReference>
<dbReference type="AlphaFoldDB" id="A0A2J7QZ34"/>
<evidence type="ECO:0000313" key="3">
    <source>
        <dbReference type="Proteomes" id="UP000235965"/>
    </source>
</evidence>
<sequence length="117" mass="13192">MSTVNFSVLFLFCIFVSQISGEERHNFSDCQSKPGDRLLTEKSIVRSYKFLRYTSSDMSYSNPDAKINCIEVLDQKENDTGGYASITSGGVGYNNVTLHFESQFSRGFSFVVKIYGH</sequence>
<comment type="caution">
    <text evidence="2">The sequence shown here is derived from an EMBL/GenBank/DDBJ whole genome shotgun (WGS) entry which is preliminary data.</text>
</comment>
<accession>A0A2J7QZ34</accession>
<name>A0A2J7QZ34_9NEOP</name>
<feature type="signal peptide" evidence="1">
    <location>
        <begin position="1"/>
        <end position="21"/>
    </location>
</feature>
<dbReference type="PANTHER" id="PTHR37685:SF1">
    <property type="entry name" value="GEO11136P1-RELATED"/>
    <property type="match status" value="1"/>
</dbReference>
<feature type="chain" id="PRO_5014342332" description="Salivary secreted peptide" evidence="1">
    <location>
        <begin position="22"/>
        <end position="117"/>
    </location>
</feature>
<dbReference type="InParanoid" id="A0A2J7QZ34"/>
<dbReference type="Proteomes" id="UP000235965">
    <property type="component" value="Unassembled WGS sequence"/>
</dbReference>
<evidence type="ECO:0008006" key="4">
    <source>
        <dbReference type="Google" id="ProtNLM"/>
    </source>
</evidence>
<protein>
    <recommendedName>
        <fullName evidence="4">Salivary secreted peptide</fullName>
    </recommendedName>
</protein>
<proteinExistence type="predicted"/>
<dbReference type="Pfam" id="PF15868">
    <property type="entry name" value="MBF2"/>
    <property type="match status" value="1"/>
</dbReference>
<keyword evidence="1" id="KW-0732">Signal</keyword>